<dbReference type="EMBL" id="BMMS01000011">
    <property type="protein sequence ID" value="GGO88585.1"/>
    <property type="molecule type" value="Genomic_DNA"/>
</dbReference>
<evidence type="ECO:0000313" key="2">
    <source>
        <dbReference type="Proteomes" id="UP000641932"/>
    </source>
</evidence>
<dbReference type="Gene3D" id="1.10.357.10">
    <property type="entry name" value="Tetracycline Repressor, domain 2"/>
    <property type="match status" value="1"/>
</dbReference>
<sequence length="100" mass="11824">MWRDWWRAAGCSLLTPRPPDQRPRCRRRAPRSDGSGVALYWVFDRTPDCERTRRFVERCTPPVARLVGLSRYRIFRPIVRDAKQLIRDFIVPATGRVRQG</sequence>
<name>A0A917ZQA9_9ACTN</name>
<accession>A0A917ZQA9</accession>
<dbReference type="AlphaFoldDB" id="A0A917ZQA9"/>
<keyword evidence="2" id="KW-1185">Reference proteome</keyword>
<comment type="caution">
    <text evidence="1">The sequence shown here is derived from an EMBL/GenBank/DDBJ whole genome shotgun (WGS) entry which is preliminary data.</text>
</comment>
<dbReference type="SUPFAM" id="SSF48498">
    <property type="entry name" value="Tetracyclin repressor-like, C-terminal domain"/>
    <property type="match status" value="1"/>
</dbReference>
<reference evidence="1" key="1">
    <citation type="journal article" date="2014" name="Int. J. Syst. Evol. Microbiol.">
        <title>Complete genome sequence of Corynebacterium casei LMG S-19264T (=DSM 44701T), isolated from a smear-ripened cheese.</title>
        <authorList>
            <consortium name="US DOE Joint Genome Institute (JGI-PGF)"/>
            <person name="Walter F."/>
            <person name="Albersmeier A."/>
            <person name="Kalinowski J."/>
            <person name="Ruckert C."/>
        </authorList>
    </citation>
    <scope>NUCLEOTIDE SEQUENCE</scope>
    <source>
        <strain evidence="1">CGMCC 4.7201</strain>
    </source>
</reference>
<dbReference type="InterPro" id="IPR036271">
    <property type="entry name" value="Tet_transcr_reg_TetR-rel_C_sf"/>
</dbReference>
<proteinExistence type="predicted"/>
<reference evidence="1" key="2">
    <citation type="submission" date="2020-09" db="EMBL/GenBank/DDBJ databases">
        <authorList>
            <person name="Sun Q."/>
            <person name="Zhou Y."/>
        </authorList>
    </citation>
    <scope>NUCLEOTIDE SEQUENCE</scope>
    <source>
        <strain evidence="1">CGMCC 4.7201</strain>
    </source>
</reference>
<gene>
    <name evidence="1" type="ORF">GCM10012280_29760</name>
</gene>
<protein>
    <submittedName>
        <fullName evidence="1">Uncharacterized protein</fullName>
    </submittedName>
</protein>
<dbReference type="Proteomes" id="UP000641932">
    <property type="component" value="Unassembled WGS sequence"/>
</dbReference>
<evidence type="ECO:0000313" key="1">
    <source>
        <dbReference type="EMBL" id="GGO88585.1"/>
    </source>
</evidence>
<organism evidence="1 2">
    <name type="scientific">Wenjunlia tyrosinilytica</name>
    <dbReference type="NCBI Taxonomy" id="1544741"/>
    <lineage>
        <taxon>Bacteria</taxon>
        <taxon>Bacillati</taxon>
        <taxon>Actinomycetota</taxon>
        <taxon>Actinomycetes</taxon>
        <taxon>Kitasatosporales</taxon>
        <taxon>Streptomycetaceae</taxon>
        <taxon>Wenjunlia</taxon>
    </lineage>
</organism>